<proteinExistence type="predicted"/>
<name>A0AAJ0CGH4_9HYPO</name>
<comment type="subcellular location">
    <subcellularLocation>
        <location evidence="1">Membrane</location>
        <topology evidence="1">Multi-pass membrane protein</topology>
    </subcellularLocation>
</comment>
<feature type="transmembrane region" description="Helical" evidence="7">
    <location>
        <begin position="205"/>
        <end position="225"/>
    </location>
</feature>
<evidence type="ECO:0000256" key="6">
    <source>
        <dbReference type="SAM" id="MobiDB-lite"/>
    </source>
</evidence>
<organism evidence="8 9">
    <name type="scientific">Conoideocrella luteorostrata</name>
    <dbReference type="NCBI Taxonomy" id="1105319"/>
    <lineage>
        <taxon>Eukaryota</taxon>
        <taxon>Fungi</taxon>
        <taxon>Dikarya</taxon>
        <taxon>Ascomycota</taxon>
        <taxon>Pezizomycotina</taxon>
        <taxon>Sordariomycetes</taxon>
        <taxon>Hypocreomycetidae</taxon>
        <taxon>Hypocreales</taxon>
        <taxon>Clavicipitaceae</taxon>
        <taxon>Conoideocrella</taxon>
    </lineage>
</organism>
<reference evidence="8" key="1">
    <citation type="submission" date="2023-06" db="EMBL/GenBank/DDBJ databases">
        <title>Conoideocrella luteorostrata (Hypocreales: Clavicipitaceae), a potential biocontrol fungus for elongate hemlock scale in United States Christmas tree production areas.</title>
        <authorList>
            <person name="Barrett H."/>
            <person name="Lovett B."/>
            <person name="Macias A.M."/>
            <person name="Stajich J.E."/>
            <person name="Kasson M.T."/>
        </authorList>
    </citation>
    <scope>NUCLEOTIDE SEQUENCE</scope>
    <source>
        <strain evidence="8">ARSEF 14590</strain>
    </source>
</reference>
<dbReference type="GO" id="GO:0016020">
    <property type="term" value="C:membrane"/>
    <property type="evidence" value="ECO:0007669"/>
    <property type="project" value="UniProtKB-SubCell"/>
</dbReference>
<dbReference type="Pfam" id="PF07690">
    <property type="entry name" value="MFS_1"/>
    <property type="match status" value="1"/>
</dbReference>
<evidence type="ECO:0000256" key="2">
    <source>
        <dbReference type="ARBA" id="ARBA00022448"/>
    </source>
</evidence>
<evidence type="ECO:0000313" key="9">
    <source>
        <dbReference type="Proteomes" id="UP001251528"/>
    </source>
</evidence>
<dbReference type="PANTHER" id="PTHR43791">
    <property type="entry name" value="PERMEASE-RELATED"/>
    <property type="match status" value="1"/>
</dbReference>
<dbReference type="EMBL" id="JASWJB010000258">
    <property type="protein sequence ID" value="KAK2592576.1"/>
    <property type="molecule type" value="Genomic_DNA"/>
</dbReference>
<keyword evidence="3 7" id="KW-0812">Transmembrane</keyword>
<dbReference type="PANTHER" id="PTHR43791:SF51">
    <property type="entry name" value="MAJOR FACILITATOR SUPERFAMILY (MFS) PROFILE DOMAIN-CONTAINING PROTEIN"/>
    <property type="match status" value="1"/>
</dbReference>
<keyword evidence="9" id="KW-1185">Reference proteome</keyword>
<protein>
    <submittedName>
        <fullName evidence="8">Uncharacterized protein</fullName>
    </submittedName>
</protein>
<evidence type="ECO:0000256" key="7">
    <source>
        <dbReference type="SAM" id="Phobius"/>
    </source>
</evidence>
<feature type="transmembrane region" description="Helical" evidence="7">
    <location>
        <begin position="461"/>
        <end position="484"/>
    </location>
</feature>
<dbReference type="GO" id="GO:0022857">
    <property type="term" value="F:transmembrane transporter activity"/>
    <property type="evidence" value="ECO:0007669"/>
    <property type="project" value="InterPro"/>
</dbReference>
<feature type="region of interest" description="Disordered" evidence="6">
    <location>
        <begin position="1"/>
        <end position="37"/>
    </location>
</feature>
<dbReference type="AlphaFoldDB" id="A0AAJ0CGH4"/>
<feature type="transmembrane region" description="Helical" evidence="7">
    <location>
        <begin position="348"/>
        <end position="365"/>
    </location>
</feature>
<feature type="transmembrane region" description="Helical" evidence="7">
    <location>
        <begin position="428"/>
        <end position="449"/>
    </location>
</feature>
<dbReference type="Gene3D" id="1.20.1250.20">
    <property type="entry name" value="MFS general substrate transporter like domains"/>
    <property type="match status" value="2"/>
</dbReference>
<dbReference type="InterPro" id="IPR011701">
    <property type="entry name" value="MFS"/>
</dbReference>
<accession>A0AAJ0CGH4</accession>
<keyword evidence="4 7" id="KW-1133">Transmembrane helix</keyword>
<sequence length="533" mass="59496">MSTIKVSEPVRPSERPDEKSSQNIASAKGLDENATDDGATNARALLSHEEEKKLLRRVDWHLVPMCALIFMIKSIDVNNAANARIMNRGTSHNILTQLRMTGDEYNFVSTVYFVRSTSSWIGDGHADGYSDTVYRIRDSVELTNEAISSLEDSSKDYAAHAAVTSKGGLYTARFFLGLLEAGMFPGVILQLSYWYRTDEMPMRLLWFYAFEFFSNVISAILAFAFDHVSGRNGLSGWQWLFLVEGVITIAFSAVVWFVLPDFPEQAKWLDEGEKKFLQARLPPNAPRSSEAHFNSKEILEALKDKRLWLFTLIFATKTVGSSGLSFYLPTIVADLGFASIAKSQLLTIPSSVAPLFMIAASSYLINHKGVPSPLIALLYSIVTLACYSVLYTYPNLGGVYAATTITASITHAWYPIMWPWRLQTTSRATGAAFAIGFVNSLGQIGSVVGPQIFRAKYAPRYSVSFGVAMGFTALCIIFTAWTWWETRFTEKKTRDIRRMRIAAAKRGTPMVDDDVDIDADIKGNRVDRRRPDV</sequence>
<feature type="transmembrane region" description="Helical" evidence="7">
    <location>
        <begin position="174"/>
        <end position="193"/>
    </location>
</feature>
<comment type="caution">
    <text evidence="8">The sequence shown here is derived from an EMBL/GenBank/DDBJ whole genome shotgun (WGS) entry which is preliminary data.</text>
</comment>
<gene>
    <name evidence="8" type="ORF">QQS21_009721</name>
</gene>
<feature type="transmembrane region" description="Helical" evidence="7">
    <location>
        <begin position="374"/>
        <end position="393"/>
    </location>
</feature>
<dbReference type="Proteomes" id="UP001251528">
    <property type="component" value="Unassembled WGS sequence"/>
</dbReference>
<evidence type="ECO:0000256" key="5">
    <source>
        <dbReference type="ARBA" id="ARBA00023136"/>
    </source>
</evidence>
<feature type="transmembrane region" description="Helical" evidence="7">
    <location>
        <begin position="399"/>
        <end position="416"/>
    </location>
</feature>
<feature type="compositionally biased region" description="Basic and acidic residues" evidence="6">
    <location>
        <begin position="11"/>
        <end position="20"/>
    </location>
</feature>
<keyword evidence="2" id="KW-0813">Transport</keyword>
<feature type="transmembrane region" description="Helical" evidence="7">
    <location>
        <begin position="307"/>
        <end position="328"/>
    </location>
</feature>
<evidence type="ECO:0000256" key="1">
    <source>
        <dbReference type="ARBA" id="ARBA00004141"/>
    </source>
</evidence>
<dbReference type="InterPro" id="IPR036259">
    <property type="entry name" value="MFS_trans_sf"/>
</dbReference>
<evidence type="ECO:0000256" key="3">
    <source>
        <dbReference type="ARBA" id="ARBA00022692"/>
    </source>
</evidence>
<evidence type="ECO:0000256" key="4">
    <source>
        <dbReference type="ARBA" id="ARBA00022989"/>
    </source>
</evidence>
<dbReference type="SUPFAM" id="SSF103473">
    <property type="entry name" value="MFS general substrate transporter"/>
    <property type="match status" value="1"/>
</dbReference>
<evidence type="ECO:0000313" key="8">
    <source>
        <dbReference type="EMBL" id="KAK2592576.1"/>
    </source>
</evidence>
<feature type="transmembrane region" description="Helical" evidence="7">
    <location>
        <begin position="237"/>
        <end position="259"/>
    </location>
</feature>
<keyword evidence="5 7" id="KW-0472">Membrane</keyword>